<dbReference type="AlphaFoldDB" id="A0A1E4R0Q2"/>
<dbReference type="CDD" id="cd06588">
    <property type="entry name" value="PhnB_like"/>
    <property type="match status" value="1"/>
</dbReference>
<feature type="domain" description="PhnB-like" evidence="1">
    <location>
        <begin position="4"/>
        <end position="122"/>
    </location>
</feature>
<evidence type="ECO:0000313" key="3">
    <source>
        <dbReference type="Proteomes" id="UP000094784"/>
    </source>
</evidence>
<dbReference type="Proteomes" id="UP000094784">
    <property type="component" value="Unassembled WGS sequence"/>
</dbReference>
<dbReference type="Gene3D" id="3.30.720.110">
    <property type="match status" value="1"/>
</dbReference>
<dbReference type="InterPro" id="IPR028973">
    <property type="entry name" value="PhnB-like"/>
</dbReference>
<proteinExistence type="predicted"/>
<protein>
    <submittedName>
        <fullName evidence="2">PhnB protein</fullName>
    </submittedName>
</protein>
<organism evidence="2 3">
    <name type="scientific">Lysinibacillus fusiformis</name>
    <dbReference type="NCBI Taxonomy" id="28031"/>
    <lineage>
        <taxon>Bacteria</taxon>
        <taxon>Bacillati</taxon>
        <taxon>Bacillota</taxon>
        <taxon>Bacilli</taxon>
        <taxon>Bacillales</taxon>
        <taxon>Bacillaceae</taxon>
        <taxon>Lysinibacillus</taxon>
    </lineage>
</organism>
<evidence type="ECO:0000313" key="2">
    <source>
        <dbReference type="EMBL" id="ODV54036.1"/>
    </source>
</evidence>
<accession>A0A1E4R0Q2</accession>
<evidence type="ECO:0000259" key="1">
    <source>
        <dbReference type="Pfam" id="PF06983"/>
    </source>
</evidence>
<dbReference type="InterPro" id="IPR029068">
    <property type="entry name" value="Glyas_Bleomycin-R_OHBP_Dase"/>
</dbReference>
<dbReference type="OrthoDB" id="9806473at2"/>
<dbReference type="InterPro" id="IPR009725">
    <property type="entry name" value="3_dmu_93_MTrfase"/>
</dbReference>
<sequence>MKSATTFLMFQGQAHEAIEKYQQWFTDLEVIQIEYMENSQQVAMAILQLKGLKLMVNDSVIEHNFSFTPSTSIFLECESEEEIKNLANQIVESGQALMPLDHYGFSKQFAWIQDRFGVSWQLSYS</sequence>
<reference evidence="2 3" key="1">
    <citation type="submission" date="2016-09" db="EMBL/GenBank/DDBJ databases">
        <title>Draft genome sequence of the soil isolate, Lysinibacillus fusiformis M5, a potential hypoxanthine producer.</title>
        <authorList>
            <person name="Gallegos-Monterrosa R."/>
            <person name="Maroti G."/>
            <person name="Balint B."/>
            <person name="Kovacs A.T."/>
        </authorList>
    </citation>
    <scope>NUCLEOTIDE SEQUENCE [LARGE SCALE GENOMIC DNA]</scope>
    <source>
        <strain evidence="2 3">M5</strain>
    </source>
</reference>
<name>A0A1E4R0Q2_9BACI</name>
<dbReference type="Pfam" id="PF06983">
    <property type="entry name" value="3-dmu-9_3-mt"/>
    <property type="match status" value="1"/>
</dbReference>
<comment type="caution">
    <text evidence="2">The sequence shown here is derived from an EMBL/GenBank/DDBJ whole genome shotgun (WGS) entry which is preliminary data.</text>
</comment>
<dbReference type="SUPFAM" id="SSF54593">
    <property type="entry name" value="Glyoxalase/Bleomycin resistance protein/Dihydroxybiphenyl dioxygenase"/>
    <property type="match status" value="1"/>
</dbReference>
<gene>
    <name evidence="2" type="ORF">BG258_18355</name>
</gene>
<dbReference type="PANTHER" id="PTHR33990">
    <property type="entry name" value="PROTEIN YJDN-RELATED"/>
    <property type="match status" value="1"/>
</dbReference>
<dbReference type="PANTHER" id="PTHR33990:SF4">
    <property type="entry name" value="PHNB-LIKE DOMAIN-CONTAINING PROTEIN"/>
    <property type="match status" value="1"/>
</dbReference>
<dbReference type="RefSeq" id="WP_069482912.1">
    <property type="nucleotide sequence ID" value="NZ_KV766182.1"/>
</dbReference>
<dbReference type="Gene3D" id="3.30.720.100">
    <property type="match status" value="1"/>
</dbReference>
<dbReference type="PIRSF" id="PIRSF021700">
    <property type="entry name" value="3_dmu_93_MTrfase"/>
    <property type="match status" value="1"/>
</dbReference>
<dbReference type="EMBL" id="MECQ01000002">
    <property type="protein sequence ID" value="ODV54036.1"/>
    <property type="molecule type" value="Genomic_DNA"/>
</dbReference>